<evidence type="ECO:0000313" key="13">
    <source>
        <dbReference type="EMBL" id="KAK0046830.1"/>
    </source>
</evidence>
<organism evidence="13 14">
    <name type="scientific">Biomphalaria pfeifferi</name>
    <name type="common">Bloodfluke planorb</name>
    <name type="synonym">Freshwater snail</name>
    <dbReference type="NCBI Taxonomy" id="112525"/>
    <lineage>
        <taxon>Eukaryota</taxon>
        <taxon>Metazoa</taxon>
        <taxon>Spiralia</taxon>
        <taxon>Lophotrochozoa</taxon>
        <taxon>Mollusca</taxon>
        <taxon>Gastropoda</taxon>
        <taxon>Heterobranchia</taxon>
        <taxon>Euthyneura</taxon>
        <taxon>Panpulmonata</taxon>
        <taxon>Hygrophila</taxon>
        <taxon>Lymnaeoidea</taxon>
        <taxon>Planorbidae</taxon>
        <taxon>Biomphalaria</taxon>
    </lineage>
</organism>
<dbReference type="Proteomes" id="UP001233172">
    <property type="component" value="Unassembled WGS sequence"/>
</dbReference>
<dbReference type="PANTHER" id="PTHR12420">
    <property type="entry name" value="PHD FINGER PROTEIN"/>
    <property type="match status" value="1"/>
</dbReference>
<keyword evidence="8" id="KW-0539">Nucleus</keyword>
<comment type="caution">
    <text evidence="13">The sequence shown here is derived from an EMBL/GenBank/DDBJ whole genome shotgun (WGS) entry which is preliminary data.</text>
</comment>
<dbReference type="InterPro" id="IPR001841">
    <property type="entry name" value="Znf_RING"/>
</dbReference>
<dbReference type="InterPro" id="IPR034732">
    <property type="entry name" value="EPHD"/>
</dbReference>
<feature type="domain" description="RING-type" evidence="11">
    <location>
        <begin position="165"/>
        <end position="215"/>
    </location>
</feature>
<reference evidence="13" key="1">
    <citation type="journal article" date="2023" name="PLoS Negl. Trop. Dis.">
        <title>A genome sequence for Biomphalaria pfeifferi, the major vector snail for the human-infecting parasite Schistosoma mansoni.</title>
        <authorList>
            <person name="Bu L."/>
            <person name="Lu L."/>
            <person name="Laidemitt M.R."/>
            <person name="Zhang S.M."/>
            <person name="Mutuku M."/>
            <person name="Mkoji G."/>
            <person name="Steinauer M."/>
            <person name="Loker E.S."/>
        </authorList>
    </citation>
    <scope>NUCLEOTIDE SEQUENCE</scope>
    <source>
        <strain evidence="13">KasaAsao</strain>
    </source>
</reference>
<dbReference type="CDD" id="cd15669">
    <property type="entry name" value="ePHD_PHF7_G2E3_like"/>
    <property type="match status" value="1"/>
</dbReference>
<evidence type="ECO:0000256" key="7">
    <source>
        <dbReference type="ARBA" id="ARBA00022833"/>
    </source>
</evidence>
<gene>
    <name evidence="13" type="ORF">Bpfe_023697</name>
</gene>
<dbReference type="EMBL" id="JASAOG010000159">
    <property type="protein sequence ID" value="KAK0046830.1"/>
    <property type="molecule type" value="Genomic_DNA"/>
</dbReference>
<keyword evidence="3" id="KW-0808">Transferase</keyword>
<keyword evidence="5 9" id="KW-0863">Zinc-finger</keyword>
<comment type="subcellular location">
    <subcellularLocation>
        <location evidence="1">Nucleus</location>
    </subcellularLocation>
</comment>
<proteinExistence type="predicted"/>
<protein>
    <submittedName>
        <fullName evidence="13">PHD finger protein 7</fullName>
    </submittedName>
</protein>
<evidence type="ECO:0000256" key="3">
    <source>
        <dbReference type="ARBA" id="ARBA00022679"/>
    </source>
</evidence>
<dbReference type="AlphaFoldDB" id="A0AAD8B535"/>
<dbReference type="PANTHER" id="PTHR12420:SF42">
    <property type="entry name" value="G2_M PHASE-SPECIFIC E3 UBIQUITIN-PROTEIN LIGASE"/>
    <property type="match status" value="1"/>
</dbReference>
<dbReference type="SMART" id="SM00249">
    <property type="entry name" value="PHD"/>
    <property type="match status" value="2"/>
</dbReference>
<dbReference type="PROSITE" id="PS51805">
    <property type="entry name" value="EPHD"/>
    <property type="match status" value="1"/>
</dbReference>
<evidence type="ECO:0000256" key="9">
    <source>
        <dbReference type="PROSITE-ProRule" id="PRU00175"/>
    </source>
</evidence>
<dbReference type="PROSITE" id="PS50089">
    <property type="entry name" value="ZF_RING_2"/>
    <property type="match status" value="1"/>
</dbReference>
<dbReference type="Pfam" id="PF13771">
    <property type="entry name" value="zf-HC5HC2H"/>
    <property type="match status" value="1"/>
</dbReference>
<sequence>MSVHSKGISKRRRLVKRTTSIHCNTVGIDKKVCNFCESDENNELTLGAFHQKGDVTVHYFCMLLSSGLFQKTKISDKNSILGFLLPDIQNEIRRGKKLNCCFCNTKGATIGCCNGKCKKNFHLICGIQNGVLSQFFDNYRSYCADHRKTQSLMKTLSKGSSKKECAICLTSIEFTATSHYSLVCPSCKHCYFHKTCIQKYAVSAGMHFFKCPLCNEREKFQEEMLEFGIYIPDQDASWEREPDAFHDLLERHDSCDARYCRCPYGRKYDAGFGKYDLLLCGCCGSAGSHRACNGLFPKDNLFVCKDCLEILNTVNSNTQQSCDTTKDQDALHLSCSSTQEKATAGRATSRSRKRAHPADEVSGSSCYSQQIGVPTCFKGKSSRCSPPKKSCVFVSGEMLYELKKIKSCPFCCFVLLMVDHQEHCISHREKSIETIRPASPKKLKLKTHSVQDLDRCCLPPPPLIYMGDLNQAADNIIEEPPTLMAQNIS</sequence>
<evidence type="ECO:0000256" key="8">
    <source>
        <dbReference type="ARBA" id="ARBA00023242"/>
    </source>
</evidence>
<keyword evidence="4" id="KW-0479">Metal-binding</keyword>
<evidence type="ECO:0000256" key="2">
    <source>
        <dbReference type="ARBA" id="ARBA00004906"/>
    </source>
</evidence>
<keyword evidence="7" id="KW-0862">Zinc</keyword>
<dbReference type="InterPro" id="IPR011011">
    <property type="entry name" value="Znf_FYVE_PHD"/>
</dbReference>
<dbReference type="InterPro" id="IPR059102">
    <property type="entry name" value="PHD_PHF7/G2E3-like"/>
</dbReference>
<dbReference type="InterPro" id="IPR042013">
    <property type="entry name" value="PHF7/G2E3_ePHD"/>
</dbReference>
<reference evidence="13" key="2">
    <citation type="submission" date="2023-04" db="EMBL/GenBank/DDBJ databases">
        <authorList>
            <person name="Bu L."/>
            <person name="Lu L."/>
            <person name="Laidemitt M.R."/>
            <person name="Zhang S.M."/>
            <person name="Mutuku M."/>
            <person name="Mkoji G."/>
            <person name="Steinauer M."/>
            <person name="Loker E.S."/>
        </authorList>
    </citation>
    <scope>NUCLEOTIDE SEQUENCE</scope>
    <source>
        <strain evidence="13">KasaAsao</strain>
        <tissue evidence="13">Whole Snail</tissue>
    </source>
</reference>
<evidence type="ECO:0000256" key="5">
    <source>
        <dbReference type="ARBA" id="ARBA00022771"/>
    </source>
</evidence>
<keyword evidence="6" id="KW-0833">Ubl conjugation pathway</keyword>
<evidence type="ECO:0000259" key="11">
    <source>
        <dbReference type="PROSITE" id="PS50089"/>
    </source>
</evidence>
<dbReference type="InterPro" id="IPR001965">
    <property type="entry name" value="Znf_PHD"/>
</dbReference>
<dbReference type="SMART" id="SM00184">
    <property type="entry name" value="RING"/>
    <property type="match status" value="1"/>
</dbReference>
<dbReference type="GO" id="GO:0005634">
    <property type="term" value="C:nucleus"/>
    <property type="evidence" value="ECO:0007669"/>
    <property type="project" value="TreeGrafter"/>
</dbReference>
<comment type="pathway">
    <text evidence="2">Protein modification; protein ubiquitination.</text>
</comment>
<evidence type="ECO:0000256" key="6">
    <source>
        <dbReference type="ARBA" id="ARBA00022786"/>
    </source>
</evidence>
<evidence type="ECO:0000256" key="10">
    <source>
        <dbReference type="SAM" id="MobiDB-lite"/>
    </source>
</evidence>
<dbReference type="SUPFAM" id="SSF57903">
    <property type="entry name" value="FYVE/PHD zinc finger"/>
    <property type="match status" value="1"/>
</dbReference>
<accession>A0AAD8B535</accession>
<dbReference type="Gene3D" id="3.30.40.10">
    <property type="entry name" value="Zinc/RING finger domain, C3HC4 (zinc finger)"/>
    <property type="match status" value="3"/>
</dbReference>
<name>A0AAD8B535_BIOPF</name>
<dbReference type="InterPro" id="IPR051188">
    <property type="entry name" value="PHD-type_Zinc_Finger"/>
</dbReference>
<evidence type="ECO:0000256" key="1">
    <source>
        <dbReference type="ARBA" id="ARBA00004123"/>
    </source>
</evidence>
<feature type="region of interest" description="Disordered" evidence="10">
    <location>
        <begin position="341"/>
        <end position="363"/>
    </location>
</feature>
<evidence type="ECO:0000256" key="4">
    <source>
        <dbReference type="ARBA" id="ARBA00022723"/>
    </source>
</evidence>
<evidence type="ECO:0000313" key="14">
    <source>
        <dbReference type="Proteomes" id="UP001233172"/>
    </source>
</evidence>
<dbReference type="GO" id="GO:0008270">
    <property type="term" value="F:zinc ion binding"/>
    <property type="evidence" value="ECO:0007669"/>
    <property type="project" value="UniProtKB-KW"/>
</dbReference>
<dbReference type="InterPro" id="IPR013083">
    <property type="entry name" value="Znf_RING/FYVE/PHD"/>
</dbReference>
<dbReference type="Pfam" id="PF26054">
    <property type="entry name" value="PHD_G2E3"/>
    <property type="match status" value="1"/>
</dbReference>
<evidence type="ECO:0000259" key="12">
    <source>
        <dbReference type="PROSITE" id="PS51805"/>
    </source>
</evidence>
<keyword evidence="14" id="KW-1185">Reference proteome</keyword>
<feature type="domain" description="PHD-type" evidence="12">
    <location>
        <begin position="30"/>
        <end position="147"/>
    </location>
</feature>